<dbReference type="InterPro" id="IPR006076">
    <property type="entry name" value="FAD-dep_OxRdtase"/>
</dbReference>
<feature type="non-terminal residue" evidence="3">
    <location>
        <position position="1"/>
    </location>
</feature>
<accession>A0ABW8E392</accession>
<dbReference type="Proteomes" id="UP001617213">
    <property type="component" value="Unassembled WGS sequence"/>
</dbReference>
<reference evidence="3 4" key="1">
    <citation type="submission" date="2024-10" db="EMBL/GenBank/DDBJ databases">
        <title>The Natural Products Discovery Center: Release of the First 8490 Sequenced Strains for Exploring Actinobacteria Biosynthetic Diversity.</title>
        <authorList>
            <person name="Kalkreuter E."/>
            <person name="Kautsar S.A."/>
            <person name="Yang D."/>
            <person name="Bader C.D."/>
            <person name="Teijaro C.N."/>
            <person name="Fluegel L."/>
            <person name="Davis C.M."/>
            <person name="Simpson J.R."/>
            <person name="Lauterbach L."/>
            <person name="Steele A.D."/>
            <person name="Gui C."/>
            <person name="Meng S."/>
            <person name="Li G."/>
            <person name="Viehrig K."/>
            <person name="Ye F."/>
            <person name="Su P."/>
            <person name="Kiefer A.F."/>
            <person name="Nichols A."/>
            <person name="Cepeda A.J."/>
            <person name="Yan W."/>
            <person name="Fan B."/>
            <person name="Jiang Y."/>
            <person name="Adhikari A."/>
            <person name="Zheng C.-J."/>
            <person name="Schuster L."/>
            <person name="Cowan T.M."/>
            <person name="Smanski M.J."/>
            <person name="Chevrette M.G."/>
            <person name="De Carvalho L.P.S."/>
            <person name="Shen B."/>
        </authorList>
    </citation>
    <scope>NUCLEOTIDE SEQUENCE [LARGE SCALE GENOMIC DNA]</scope>
    <source>
        <strain evidence="3 4">NPDC087581</strain>
    </source>
</reference>
<sequence>GDLVIGAGIDGYNGYGQRGSYPVIEHTIQAIVEMFPVLSRVRMNRQWGGIVDTTPDACPIISKTPVPNMFFNCGWGTGGFKATPGSGNVFAASLAKGEMHPLAAPFSIDRFHNGALIDEHGAAAVAH</sequence>
<evidence type="ECO:0000313" key="4">
    <source>
        <dbReference type="Proteomes" id="UP001617213"/>
    </source>
</evidence>
<evidence type="ECO:0000313" key="3">
    <source>
        <dbReference type="EMBL" id="MFJ2680313.1"/>
    </source>
</evidence>
<gene>
    <name evidence="3" type="ORF">ACIOWJ_19760</name>
</gene>
<name>A0ABW8E392_9PSED</name>
<keyword evidence="1" id="KW-0560">Oxidoreductase</keyword>
<organism evidence="3 4">
    <name type="scientific">Pseudomonas sivasensis</name>
    <dbReference type="NCBI Taxonomy" id="1880678"/>
    <lineage>
        <taxon>Bacteria</taxon>
        <taxon>Pseudomonadati</taxon>
        <taxon>Pseudomonadota</taxon>
        <taxon>Gammaproteobacteria</taxon>
        <taxon>Pseudomonadales</taxon>
        <taxon>Pseudomonadaceae</taxon>
        <taxon>Pseudomonas</taxon>
    </lineage>
</organism>
<dbReference type="InterPro" id="IPR036188">
    <property type="entry name" value="FAD/NAD-bd_sf"/>
</dbReference>
<evidence type="ECO:0000256" key="1">
    <source>
        <dbReference type="ARBA" id="ARBA00023002"/>
    </source>
</evidence>
<keyword evidence="4" id="KW-1185">Reference proteome</keyword>
<proteinExistence type="predicted"/>
<evidence type="ECO:0000259" key="2">
    <source>
        <dbReference type="Pfam" id="PF01266"/>
    </source>
</evidence>
<dbReference type="EMBL" id="JBIUWZ010000032">
    <property type="protein sequence ID" value="MFJ2680313.1"/>
    <property type="molecule type" value="Genomic_DNA"/>
</dbReference>
<protein>
    <submittedName>
        <fullName evidence="3">FAD-dependent oxidoreductase</fullName>
    </submittedName>
</protein>
<dbReference type="RefSeq" id="WP_401382789.1">
    <property type="nucleotide sequence ID" value="NZ_JBIUWZ010000032.1"/>
</dbReference>
<dbReference type="Gene3D" id="3.50.50.60">
    <property type="entry name" value="FAD/NAD(P)-binding domain"/>
    <property type="match status" value="1"/>
</dbReference>
<comment type="caution">
    <text evidence="3">The sequence shown here is derived from an EMBL/GenBank/DDBJ whole genome shotgun (WGS) entry which is preliminary data.</text>
</comment>
<dbReference type="Pfam" id="PF01266">
    <property type="entry name" value="DAO"/>
    <property type="match status" value="1"/>
</dbReference>
<feature type="domain" description="FAD dependent oxidoreductase" evidence="2">
    <location>
        <begin position="1"/>
        <end position="92"/>
    </location>
</feature>